<dbReference type="AlphaFoldDB" id="A0A9X1HXT4"/>
<dbReference type="GO" id="GO:0016301">
    <property type="term" value="F:kinase activity"/>
    <property type="evidence" value="ECO:0007669"/>
    <property type="project" value="UniProtKB-UniRule"/>
</dbReference>
<dbReference type="Gene3D" id="3.90.1200.10">
    <property type="match status" value="1"/>
</dbReference>
<dbReference type="SUPFAM" id="SSF56112">
    <property type="entry name" value="Protein kinase-like (PK-like)"/>
    <property type="match status" value="1"/>
</dbReference>
<organism evidence="3 4">
    <name type="scientific">Fulvivirga sedimenti</name>
    <dbReference type="NCBI Taxonomy" id="2879465"/>
    <lineage>
        <taxon>Bacteria</taxon>
        <taxon>Pseudomonadati</taxon>
        <taxon>Bacteroidota</taxon>
        <taxon>Cytophagia</taxon>
        <taxon>Cytophagales</taxon>
        <taxon>Fulvivirgaceae</taxon>
        <taxon>Fulvivirga</taxon>
    </lineage>
</organism>
<keyword evidence="2 3" id="KW-0418">Kinase</keyword>
<proteinExistence type="inferred from homology"/>
<reference evidence="3" key="1">
    <citation type="submission" date="2021-09" db="EMBL/GenBank/DDBJ databases">
        <title>Fulvivirga sp. isolated from coastal sediment.</title>
        <authorList>
            <person name="Yu H."/>
        </authorList>
    </citation>
    <scope>NUCLEOTIDE SEQUENCE</scope>
    <source>
        <strain evidence="3">1062</strain>
    </source>
</reference>
<protein>
    <submittedName>
        <fullName evidence="3">Fructosamine kinase family protein</fullName>
    </submittedName>
</protein>
<evidence type="ECO:0000313" key="4">
    <source>
        <dbReference type="Proteomes" id="UP001139409"/>
    </source>
</evidence>
<dbReference type="EMBL" id="JAIXNE010000006">
    <property type="protein sequence ID" value="MCA6078419.1"/>
    <property type="molecule type" value="Genomic_DNA"/>
</dbReference>
<accession>A0A9X1HXT4</accession>
<keyword evidence="4" id="KW-1185">Reference proteome</keyword>
<evidence type="ECO:0000313" key="3">
    <source>
        <dbReference type="EMBL" id="MCA6078419.1"/>
    </source>
</evidence>
<dbReference type="PANTHER" id="PTHR12149:SF8">
    <property type="entry name" value="PROTEIN-RIBULOSAMINE 3-KINASE"/>
    <property type="match status" value="1"/>
</dbReference>
<dbReference type="PANTHER" id="PTHR12149">
    <property type="entry name" value="FRUCTOSAMINE 3 KINASE-RELATED PROTEIN"/>
    <property type="match status" value="1"/>
</dbReference>
<evidence type="ECO:0000256" key="2">
    <source>
        <dbReference type="PIRNR" id="PIRNR006221"/>
    </source>
</evidence>
<sequence>MRPDLLPGELKEFCESHLGTLKSFSPASGGCINNGGRIVGQNGQAFLKWNSAAEFPGMFIAEAKGLAELKQANSCRIPDVLAVYEGDPNDALLLEYIEPGRPSRGDWFRFGSQLAHLHQTSTETFGLDHSNYMGSLRQSNQQHESFPEFFRNERLEPQIKLALKKGFLNGSDLEYFDKIYSWLEREMNDELPALVHGDLWSGNAMFCTEGEGVLIDPAVSYSSRHADLAMTTLFGGFPDEFYQGYQEQFTMESNVKIIWDVLNLYPLLIHVNLFGSGYLSQTRQILRMF</sequence>
<comment type="similarity">
    <text evidence="1 2">Belongs to the fructosamine kinase family.</text>
</comment>
<dbReference type="Proteomes" id="UP001139409">
    <property type="component" value="Unassembled WGS sequence"/>
</dbReference>
<name>A0A9X1HXT4_9BACT</name>
<dbReference type="Pfam" id="PF03881">
    <property type="entry name" value="Fructosamin_kin"/>
    <property type="match status" value="1"/>
</dbReference>
<keyword evidence="2" id="KW-0808">Transferase</keyword>
<evidence type="ECO:0000256" key="1">
    <source>
        <dbReference type="ARBA" id="ARBA00009460"/>
    </source>
</evidence>
<dbReference type="RefSeq" id="WP_225699279.1">
    <property type="nucleotide sequence ID" value="NZ_JAIXNE010000006.1"/>
</dbReference>
<dbReference type="InterPro" id="IPR011009">
    <property type="entry name" value="Kinase-like_dom_sf"/>
</dbReference>
<dbReference type="Gene3D" id="3.30.200.20">
    <property type="entry name" value="Phosphorylase Kinase, domain 1"/>
    <property type="match status" value="1"/>
</dbReference>
<gene>
    <name evidence="3" type="ORF">LDX50_26335</name>
</gene>
<dbReference type="InterPro" id="IPR016477">
    <property type="entry name" value="Fructo-/Ketosamine-3-kinase"/>
</dbReference>
<dbReference type="PIRSF" id="PIRSF006221">
    <property type="entry name" value="Ketosamine-3-kinase"/>
    <property type="match status" value="1"/>
</dbReference>
<comment type="caution">
    <text evidence="3">The sequence shown here is derived from an EMBL/GenBank/DDBJ whole genome shotgun (WGS) entry which is preliminary data.</text>
</comment>